<accession>A0A8J7G4V7</accession>
<dbReference type="Pfam" id="PF05130">
    <property type="entry name" value="FlgN"/>
    <property type="match status" value="1"/>
</dbReference>
<evidence type="ECO:0000256" key="1">
    <source>
        <dbReference type="ARBA" id="ARBA00022795"/>
    </source>
</evidence>
<protein>
    <submittedName>
        <fullName evidence="3">Flagellar protein FlgN</fullName>
    </submittedName>
</protein>
<dbReference type="RefSeq" id="WP_194562780.1">
    <property type="nucleotide sequence ID" value="NZ_JADKPV010000003.1"/>
</dbReference>
<comment type="caution">
    <text evidence="3">The sequence shown here is derived from an EMBL/GenBank/DDBJ whole genome shotgun (WGS) entry which is preliminary data.</text>
</comment>
<dbReference type="GO" id="GO:0044780">
    <property type="term" value="P:bacterial-type flagellum assembly"/>
    <property type="evidence" value="ECO:0007669"/>
    <property type="project" value="InterPro"/>
</dbReference>
<reference evidence="3" key="1">
    <citation type="submission" date="2020-11" db="EMBL/GenBank/DDBJ databases">
        <title>Multidrug resistant novel bacterium Savagea serpentis sp. nov., isolated from the scats of a vine snake (Ahaetulla nasuta).</title>
        <authorList>
            <person name="Venkata Ramana V."/>
            <person name="Vikas Patil S."/>
            <person name="Yogita Lugani V."/>
        </authorList>
    </citation>
    <scope>NUCLEOTIDE SEQUENCE</scope>
    <source>
        <strain evidence="3">SN6</strain>
    </source>
</reference>
<organism evidence="3 4">
    <name type="scientific">Savagea serpentis</name>
    <dbReference type="NCBI Taxonomy" id="2785297"/>
    <lineage>
        <taxon>Bacteria</taxon>
        <taxon>Bacillati</taxon>
        <taxon>Bacillota</taxon>
        <taxon>Bacilli</taxon>
        <taxon>Bacillales</taxon>
        <taxon>Caryophanaceae</taxon>
        <taxon>Savagea</taxon>
    </lineage>
</organism>
<keyword evidence="1" id="KW-1005">Bacterial flagellum biogenesis</keyword>
<keyword evidence="4" id="KW-1185">Reference proteome</keyword>
<keyword evidence="3" id="KW-0966">Cell projection</keyword>
<dbReference type="AlphaFoldDB" id="A0A8J7G4V7"/>
<evidence type="ECO:0000313" key="4">
    <source>
        <dbReference type="Proteomes" id="UP000622653"/>
    </source>
</evidence>
<evidence type="ECO:0000313" key="3">
    <source>
        <dbReference type="EMBL" id="MBF4501297.1"/>
    </source>
</evidence>
<dbReference type="EMBL" id="JADKPV010000003">
    <property type="protein sequence ID" value="MBF4501297.1"/>
    <property type="molecule type" value="Genomic_DNA"/>
</dbReference>
<name>A0A8J7G4V7_9BACL</name>
<evidence type="ECO:0000256" key="2">
    <source>
        <dbReference type="SAM" id="MobiDB-lite"/>
    </source>
</evidence>
<sequence length="167" mass="18724">MMNQLITIMGNLERLHRSLLKVALEKTSVIKSNEVLALDALLKEEQSHLAAIVQLDGAREQLVHQLYAERSGKRVADVTISMLLDVLEGAEREQLEKSRDILIEAVQDLKYQNDLNQQLTFQSLQFINLSLDMVRPAPPSHSMNYSKNEVQGIRPSTGAKGAFDTQA</sequence>
<feature type="region of interest" description="Disordered" evidence="2">
    <location>
        <begin position="140"/>
        <end position="167"/>
    </location>
</feature>
<dbReference type="SUPFAM" id="SSF140566">
    <property type="entry name" value="FlgN-like"/>
    <property type="match status" value="1"/>
</dbReference>
<gene>
    <name evidence="3" type="ORF">IRY55_07985</name>
</gene>
<dbReference type="Gene3D" id="1.20.58.300">
    <property type="entry name" value="FlgN-like"/>
    <property type="match status" value="1"/>
</dbReference>
<proteinExistence type="predicted"/>
<dbReference type="InterPro" id="IPR036679">
    <property type="entry name" value="FlgN-like_sf"/>
</dbReference>
<keyword evidence="3" id="KW-0282">Flagellum</keyword>
<keyword evidence="3" id="KW-0969">Cilium</keyword>
<dbReference type="InterPro" id="IPR007809">
    <property type="entry name" value="FlgN-like"/>
</dbReference>
<dbReference type="Proteomes" id="UP000622653">
    <property type="component" value="Unassembled WGS sequence"/>
</dbReference>